<dbReference type="AlphaFoldDB" id="A0A2X1QLI7"/>
<evidence type="ECO:0000256" key="5">
    <source>
        <dbReference type="SAM" id="SignalP"/>
    </source>
</evidence>
<dbReference type="PANTHER" id="PTHR11271">
    <property type="entry name" value="GUANINE DEAMINASE"/>
    <property type="match status" value="1"/>
</dbReference>
<evidence type="ECO:0000259" key="6">
    <source>
        <dbReference type="Pfam" id="PF01979"/>
    </source>
</evidence>
<name>A0A2X1QLI7_KLEPN</name>
<keyword evidence="3 7" id="KW-0378">Hydrolase</keyword>
<dbReference type="GO" id="GO:0006147">
    <property type="term" value="P:guanine catabolic process"/>
    <property type="evidence" value="ECO:0007669"/>
    <property type="project" value="UniProtKB-UniPathway"/>
</dbReference>
<dbReference type="InterPro" id="IPR006680">
    <property type="entry name" value="Amidohydro-rel"/>
</dbReference>
<keyword evidence="5" id="KW-0732">Signal</keyword>
<dbReference type="Gene3D" id="2.30.40.10">
    <property type="entry name" value="Urease, subunit C, domain 1"/>
    <property type="match status" value="1"/>
</dbReference>
<dbReference type="EC" id="3.5.4.3" evidence="7"/>
<evidence type="ECO:0000256" key="3">
    <source>
        <dbReference type="ARBA" id="ARBA00022801"/>
    </source>
</evidence>
<dbReference type="InterPro" id="IPR051607">
    <property type="entry name" value="Metallo-dep_hydrolases"/>
</dbReference>
<proteinExistence type="predicted"/>
<evidence type="ECO:0000313" key="7">
    <source>
        <dbReference type="EMBL" id="SPX55718.1"/>
    </source>
</evidence>
<dbReference type="GO" id="GO:0005829">
    <property type="term" value="C:cytosol"/>
    <property type="evidence" value="ECO:0007669"/>
    <property type="project" value="TreeGrafter"/>
</dbReference>
<dbReference type="InterPro" id="IPR011059">
    <property type="entry name" value="Metal-dep_hydrolase_composite"/>
</dbReference>
<dbReference type="Gene3D" id="3.20.20.140">
    <property type="entry name" value="Metal-dependent hydrolases"/>
    <property type="match status" value="1"/>
</dbReference>
<reference evidence="7 8" key="1">
    <citation type="submission" date="2018-06" db="EMBL/GenBank/DDBJ databases">
        <authorList>
            <consortium name="Pathogen Informatics"/>
            <person name="Doyle S."/>
        </authorList>
    </citation>
    <scope>NUCLEOTIDE SEQUENCE [LARGE SCALE GENOMIC DNA]</scope>
    <source>
        <strain evidence="7 8">NCTC9601</strain>
    </source>
</reference>
<dbReference type="GO" id="GO:0008270">
    <property type="term" value="F:zinc ion binding"/>
    <property type="evidence" value="ECO:0007669"/>
    <property type="project" value="TreeGrafter"/>
</dbReference>
<dbReference type="EMBL" id="UASN01000020">
    <property type="protein sequence ID" value="SPX55718.1"/>
    <property type="molecule type" value="Genomic_DNA"/>
</dbReference>
<feature type="domain" description="Amidohydrolase-related" evidence="6">
    <location>
        <begin position="21"/>
        <end position="181"/>
    </location>
</feature>
<evidence type="ECO:0000256" key="4">
    <source>
        <dbReference type="ARBA" id="ARBA00022833"/>
    </source>
</evidence>
<gene>
    <name evidence="7" type="primary">guaD_3</name>
    <name evidence="7" type="ORF">NCTC9601_02899</name>
</gene>
<organism evidence="7 8">
    <name type="scientific">Klebsiella pneumoniae</name>
    <dbReference type="NCBI Taxonomy" id="573"/>
    <lineage>
        <taxon>Bacteria</taxon>
        <taxon>Pseudomonadati</taxon>
        <taxon>Pseudomonadota</taxon>
        <taxon>Gammaproteobacteria</taxon>
        <taxon>Enterobacterales</taxon>
        <taxon>Enterobacteriaceae</taxon>
        <taxon>Klebsiella/Raoultella group</taxon>
        <taxon>Klebsiella</taxon>
        <taxon>Klebsiella pneumoniae complex</taxon>
    </lineage>
</organism>
<keyword evidence="2" id="KW-0479">Metal-binding</keyword>
<sequence>MRAIWMSIITISSPANAASSAHGIHLDDAEWQWLHDTGSAVAFCPTSNLFLGSGCSACPPAGSTRCGWASAATSEPGPPSACCGRWARHTKVGQLQSYRLRASEAFYHATLGGARALRLEEKIGNFQPGKEADFVVIDPAVTPLQRLRIGRCHDIYEQLFVLMTLGDERNISETWVNGERVWCQD</sequence>
<evidence type="ECO:0000256" key="1">
    <source>
        <dbReference type="ARBA" id="ARBA00001947"/>
    </source>
</evidence>
<protein>
    <submittedName>
        <fullName evidence="7">Guanine deaminase</fullName>
        <ecNumber evidence="7">3.5.4.3</ecNumber>
    </submittedName>
</protein>
<dbReference type="Proteomes" id="UP000251123">
    <property type="component" value="Unassembled WGS sequence"/>
</dbReference>
<keyword evidence="4" id="KW-0862">Zinc</keyword>
<dbReference type="GO" id="GO:0008892">
    <property type="term" value="F:guanine deaminase activity"/>
    <property type="evidence" value="ECO:0007669"/>
    <property type="project" value="UniProtKB-EC"/>
</dbReference>
<feature type="chain" id="PRO_5015947017" evidence="5">
    <location>
        <begin position="18"/>
        <end position="185"/>
    </location>
</feature>
<dbReference type="Pfam" id="PF01979">
    <property type="entry name" value="Amidohydro_1"/>
    <property type="match status" value="1"/>
</dbReference>
<dbReference type="InterPro" id="IPR032466">
    <property type="entry name" value="Metal_Hydrolase"/>
</dbReference>
<accession>A0A2X1QLI7</accession>
<evidence type="ECO:0000256" key="2">
    <source>
        <dbReference type="ARBA" id="ARBA00022723"/>
    </source>
</evidence>
<feature type="signal peptide" evidence="5">
    <location>
        <begin position="1"/>
        <end position="17"/>
    </location>
</feature>
<dbReference type="UniPathway" id="UPA00603">
    <property type="reaction ID" value="UER00660"/>
</dbReference>
<evidence type="ECO:0000313" key="8">
    <source>
        <dbReference type="Proteomes" id="UP000251123"/>
    </source>
</evidence>
<dbReference type="PANTHER" id="PTHR11271:SF6">
    <property type="entry name" value="GUANINE DEAMINASE"/>
    <property type="match status" value="1"/>
</dbReference>
<dbReference type="SUPFAM" id="SSF51556">
    <property type="entry name" value="Metallo-dependent hydrolases"/>
    <property type="match status" value="1"/>
</dbReference>
<comment type="cofactor">
    <cofactor evidence="1">
        <name>Zn(2+)</name>
        <dbReference type="ChEBI" id="CHEBI:29105"/>
    </cofactor>
</comment>
<dbReference type="SUPFAM" id="SSF51338">
    <property type="entry name" value="Composite domain of metallo-dependent hydrolases"/>
    <property type="match status" value="1"/>
</dbReference>